<dbReference type="PATRIC" id="fig|1265738.3.peg.7436"/>
<protein>
    <recommendedName>
        <fullName evidence="2">histidine kinase</fullName>
        <ecNumber evidence="2">2.7.13.3</ecNumber>
    </recommendedName>
</protein>
<accession>M5R8B4</accession>
<dbReference type="GO" id="GO:0000155">
    <property type="term" value="F:phosphorelay sensor kinase activity"/>
    <property type="evidence" value="ECO:0007669"/>
    <property type="project" value="InterPro"/>
</dbReference>
<comment type="caution">
    <text evidence="4">The sequence shown here is derived from an EMBL/GenBank/DDBJ whole genome shotgun (WGS) entry which is preliminary data.</text>
</comment>
<reference evidence="4 5" key="1">
    <citation type="journal article" date="2013" name="Mar. Genomics">
        <title>Expression of sulfatases in Rhodopirellula baltica and the diversity of sulfatases in the genus Rhodopirellula.</title>
        <authorList>
            <person name="Wegner C.E."/>
            <person name="Richter-Heitmann T."/>
            <person name="Klindworth A."/>
            <person name="Klockow C."/>
            <person name="Richter M."/>
            <person name="Achstetter T."/>
            <person name="Glockner F.O."/>
            <person name="Harder J."/>
        </authorList>
    </citation>
    <scope>NUCLEOTIDE SEQUENCE [LARGE SCALE GENOMIC DNA]</scope>
    <source>
        <strain evidence="4 5">SM1</strain>
    </source>
</reference>
<organism evidence="4 5">
    <name type="scientific">Rhodopirellula maiorica SM1</name>
    <dbReference type="NCBI Taxonomy" id="1265738"/>
    <lineage>
        <taxon>Bacteria</taxon>
        <taxon>Pseudomonadati</taxon>
        <taxon>Planctomycetota</taxon>
        <taxon>Planctomycetia</taxon>
        <taxon>Pirellulales</taxon>
        <taxon>Pirellulaceae</taxon>
        <taxon>Novipirellula</taxon>
    </lineage>
</organism>
<evidence type="ECO:0000256" key="2">
    <source>
        <dbReference type="ARBA" id="ARBA00012438"/>
    </source>
</evidence>
<name>M5R8B4_9BACT</name>
<evidence type="ECO:0000313" key="5">
    <source>
        <dbReference type="Proteomes" id="UP000011991"/>
    </source>
</evidence>
<dbReference type="Proteomes" id="UP000011991">
    <property type="component" value="Unassembled WGS sequence"/>
</dbReference>
<dbReference type="InterPro" id="IPR036097">
    <property type="entry name" value="HisK_dim/P_sf"/>
</dbReference>
<dbReference type="RefSeq" id="WP_008708653.1">
    <property type="nucleotide sequence ID" value="NZ_ANOG01001062.1"/>
</dbReference>
<dbReference type="SUPFAM" id="SSF47384">
    <property type="entry name" value="Homodimeric domain of signal transducing histidine kinase"/>
    <property type="match status" value="1"/>
</dbReference>
<comment type="catalytic activity">
    <reaction evidence="1">
        <text>ATP + protein L-histidine = ADP + protein N-phospho-L-histidine.</text>
        <dbReference type="EC" id="2.7.13.3"/>
    </reaction>
</comment>
<gene>
    <name evidence="4" type="ORF">RMSM_07456</name>
</gene>
<feature type="region of interest" description="Disordered" evidence="3">
    <location>
        <begin position="36"/>
        <end position="61"/>
    </location>
</feature>
<evidence type="ECO:0000313" key="4">
    <source>
        <dbReference type="EMBL" id="EMI15630.1"/>
    </source>
</evidence>
<dbReference type="EMBL" id="ANOG01001062">
    <property type="protein sequence ID" value="EMI15630.1"/>
    <property type="molecule type" value="Genomic_DNA"/>
</dbReference>
<dbReference type="AlphaFoldDB" id="M5R8B4"/>
<sequence>MAMLAHELRGPLAPLTFAASLLQMDPLDRNVLQDVRETRHPNTPTSGDRSGFPRTELTNIL</sequence>
<proteinExistence type="predicted"/>
<dbReference type="EC" id="2.7.13.3" evidence="2"/>
<evidence type="ECO:0000256" key="1">
    <source>
        <dbReference type="ARBA" id="ARBA00000085"/>
    </source>
</evidence>
<keyword evidence="5" id="KW-1185">Reference proteome</keyword>
<dbReference type="CDD" id="cd00082">
    <property type="entry name" value="HisKA"/>
    <property type="match status" value="1"/>
</dbReference>
<dbReference type="InterPro" id="IPR003661">
    <property type="entry name" value="HisK_dim/P_dom"/>
</dbReference>
<evidence type="ECO:0000256" key="3">
    <source>
        <dbReference type="SAM" id="MobiDB-lite"/>
    </source>
</evidence>